<dbReference type="Proteomes" id="UP001500604">
    <property type="component" value="Unassembled WGS sequence"/>
</dbReference>
<name>A0ABP8UWZ0_9GAMM</name>
<protein>
    <recommendedName>
        <fullName evidence="4">HTH arsR-type domain-containing protein</fullName>
    </recommendedName>
</protein>
<dbReference type="InterPro" id="IPR036390">
    <property type="entry name" value="WH_DNA-bd_sf"/>
</dbReference>
<evidence type="ECO:0000313" key="5">
    <source>
        <dbReference type="EMBL" id="GAA4647854.1"/>
    </source>
</evidence>
<dbReference type="PANTHER" id="PTHR43132:SF6">
    <property type="entry name" value="HTH-TYPE TRANSCRIPTIONAL REPRESSOR CZRA"/>
    <property type="match status" value="1"/>
</dbReference>
<dbReference type="NCBIfam" id="NF033788">
    <property type="entry name" value="HTH_metalloreg"/>
    <property type="match status" value="1"/>
</dbReference>
<evidence type="ECO:0000259" key="4">
    <source>
        <dbReference type="PROSITE" id="PS50987"/>
    </source>
</evidence>
<dbReference type="RefSeq" id="WP_345192761.1">
    <property type="nucleotide sequence ID" value="NZ_BAABFL010000007.1"/>
</dbReference>
<evidence type="ECO:0000256" key="3">
    <source>
        <dbReference type="ARBA" id="ARBA00023163"/>
    </source>
</evidence>
<keyword evidence="2" id="KW-0238">DNA-binding</keyword>
<keyword evidence="1" id="KW-0805">Transcription regulation</keyword>
<dbReference type="CDD" id="cd00090">
    <property type="entry name" value="HTH_ARSR"/>
    <property type="match status" value="1"/>
</dbReference>
<evidence type="ECO:0000256" key="1">
    <source>
        <dbReference type="ARBA" id="ARBA00023015"/>
    </source>
</evidence>
<sequence>MTADSLSLNPEQHSALAGLFKQLGDEGRLKLVLACMVEPQPVARLSELAGMSQSLTSHHLKGLRDARILKACRQGKQVLYTLDDDHIRCVLNDLIQHVRE</sequence>
<keyword evidence="3" id="KW-0804">Transcription</keyword>
<dbReference type="EMBL" id="BAABFL010000007">
    <property type="protein sequence ID" value="GAA4647854.1"/>
    <property type="molecule type" value="Genomic_DNA"/>
</dbReference>
<dbReference type="PRINTS" id="PR00778">
    <property type="entry name" value="HTHARSR"/>
</dbReference>
<evidence type="ECO:0000256" key="2">
    <source>
        <dbReference type="ARBA" id="ARBA00023125"/>
    </source>
</evidence>
<dbReference type="InterPro" id="IPR011991">
    <property type="entry name" value="ArsR-like_HTH"/>
</dbReference>
<reference evidence="6" key="1">
    <citation type="journal article" date="2019" name="Int. J. Syst. Evol. Microbiol.">
        <title>The Global Catalogue of Microorganisms (GCM) 10K type strain sequencing project: providing services to taxonomists for standard genome sequencing and annotation.</title>
        <authorList>
            <consortium name="The Broad Institute Genomics Platform"/>
            <consortium name="The Broad Institute Genome Sequencing Center for Infectious Disease"/>
            <person name="Wu L."/>
            <person name="Ma J."/>
        </authorList>
    </citation>
    <scope>NUCLEOTIDE SEQUENCE [LARGE SCALE GENOMIC DNA]</scope>
    <source>
        <strain evidence="6">JCM 17805</strain>
    </source>
</reference>
<dbReference type="InterPro" id="IPR001845">
    <property type="entry name" value="HTH_ArsR_DNA-bd_dom"/>
</dbReference>
<dbReference type="Gene3D" id="1.10.10.10">
    <property type="entry name" value="Winged helix-like DNA-binding domain superfamily/Winged helix DNA-binding domain"/>
    <property type="match status" value="1"/>
</dbReference>
<dbReference type="PROSITE" id="PS50987">
    <property type="entry name" value="HTH_ARSR_2"/>
    <property type="match status" value="1"/>
</dbReference>
<dbReference type="SUPFAM" id="SSF46785">
    <property type="entry name" value="Winged helix' DNA-binding domain"/>
    <property type="match status" value="1"/>
</dbReference>
<dbReference type="InterPro" id="IPR051011">
    <property type="entry name" value="Metal_resp_trans_reg"/>
</dbReference>
<dbReference type="PANTHER" id="PTHR43132">
    <property type="entry name" value="ARSENICAL RESISTANCE OPERON REPRESSOR ARSR-RELATED"/>
    <property type="match status" value="1"/>
</dbReference>
<dbReference type="Pfam" id="PF01022">
    <property type="entry name" value="HTH_5"/>
    <property type="match status" value="1"/>
</dbReference>
<keyword evidence="6" id="KW-1185">Reference proteome</keyword>
<feature type="domain" description="HTH arsR-type" evidence="4">
    <location>
        <begin position="8"/>
        <end position="100"/>
    </location>
</feature>
<evidence type="ECO:0000313" key="6">
    <source>
        <dbReference type="Proteomes" id="UP001500604"/>
    </source>
</evidence>
<dbReference type="InterPro" id="IPR036388">
    <property type="entry name" value="WH-like_DNA-bd_sf"/>
</dbReference>
<gene>
    <name evidence="5" type="ORF">GCM10023116_01160</name>
</gene>
<organism evidence="5 6">
    <name type="scientific">Kistimonas scapharcae</name>
    <dbReference type="NCBI Taxonomy" id="1036133"/>
    <lineage>
        <taxon>Bacteria</taxon>
        <taxon>Pseudomonadati</taxon>
        <taxon>Pseudomonadota</taxon>
        <taxon>Gammaproteobacteria</taxon>
        <taxon>Oceanospirillales</taxon>
        <taxon>Endozoicomonadaceae</taxon>
        <taxon>Kistimonas</taxon>
    </lineage>
</organism>
<comment type="caution">
    <text evidence="5">The sequence shown here is derived from an EMBL/GenBank/DDBJ whole genome shotgun (WGS) entry which is preliminary data.</text>
</comment>
<dbReference type="SMART" id="SM00418">
    <property type="entry name" value="HTH_ARSR"/>
    <property type="match status" value="1"/>
</dbReference>
<proteinExistence type="predicted"/>
<accession>A0ABP8UWZ0</accession>